<evidence type="ECO:0000313" key="1">
    <source>
        <dbReference type="EMBL" id="KAF1982110.1"/>
    </source>
</evidence>
<reference evidence="1" key="1">
    <citation type="journal article" date="2020" name="Stud. Mycol.">
        <title>101 Dothideomycetes genomes: a test case for predicting lifestyles and emergence of pathogens.</title>
        <authorList>
            <person name="Haridas S."/>
            <person name="Albert R."/>
            <person name="Binder M."/>
            <person name="Bloem J."/>
            <person name="Labutti K."/>
            <person name="Salamov A."/>
            <person name="Andreopoulos B."/>
            <person name="Baker S."/>
            <person name="Barry K."/>
            <person name="Bills G."/>
            <person name="Bluhm B."/>
            <person name="Cannon C."/>
            <person name="Castanera R."/>
            <person name="Culley D."/>
            <person name="Daum C."/>
            <person name="Ezra D."/>
            <person name="Gonzalez J."/>
            <person name="Henrissat B."/>
            <person name="Kuo A."/>
            <person name="Liang C."/>
            <person name="Lipzen A."/>
            <person name="Lutzoni F."/>
            <person name="Magnuson J."/>
            <person name="Mondo S."/>
            <person name="Nolan M."/>
            <person name="Ohm R."/>
            <person name="Pangilinan J."/>
            <person name="Park H.-J."/>
            <person name="Ramirez L."/>
            <person name="Alfaro M."/>
            <person name="Sun H."/>
            <person name="Tritt A."/>
            <person name="Yoshinaga Y."/>
            <person name="Zwiers L.-H."/>
            <person name="Turgeon B."/>
            <person name="Goodwin S."/>
            <person name="Spatafora J."/>
            <person name="Crous P."/>
            <person name="Grigoriev I."/>
        </authorList>
    </citation>
    <scope>NUCLEOTIDE SEQUENCE</scope>
    <source>
        <strain evidence="1">CBS 113979</strain>
    </source>
</reference>
<organism evidence="1 2">
    <name type="scientific">Aulographum hederae CBS 113979</name>
    <dbReference type="NCBI Taxonomy" id="1176131"/>
    <lineage>
        <taxon>Eukaryota</taxon>
        <taxon>Fungi</taxon>
        <taxon>Dikarya</taxon>
        <taxon>Ascomycota</taxon>
        <taxon>Pezizomycotina</taxon>
        <taxon>Dothideomycetes</taxon>
        <taxon>Pleosporomycetidae</taxon>
        <taxon>Aulographales</taxon>
        <taxon>Aulographaceae</taxon>
    </lineage>
</organism>
<proteinExistence type="predicted"/>
<evidence type="ECO:0000313" key="2">
    <source>
        <dbReference type="Proteomes" id="UP000800041"/>
    </source>
</evidence>
<keyword evidence="2" id="KW-1185">Reference proteome</keyword>
<name>A0A6G1GMR9_9PEZI</name>
<gene>
    <name evidence="1" type="ORF">K402DRAFT_211243</name>
</gene>
<dbReference type="Proteomes" id="UP000800041">
    <property type="component" value="Unassembled WGS sequence"/>
</dbReference>
<dbReference type="AlphaFoldDB" id="A0A6G1GMR9"/>
<dbReference type="EMBL" id="ML977188">
    <property type="protein sequence ID" value="KAF1982110.1"/>
    <property type="molecule type" value="Genomic_DNA"/>
</dbReference>
<protein>
    <submittedName>
        <fullName evidence="1">Uncharacterized protein</fullName>
    </submittedName>
</protein>
<sequence length="100" mass="11668">MYWLIIIPLHYLKWAKVDHRQICICWATHFSVRDAGDIDTGSPACLVDAECVSFDCNARGHIVCRLKIVFRGEYRTDLILFPFTANSVILQRRDRRVDEI</sequence>
<accession>A0A6G1GMR9</accession>